<accession>J0QTP0</accession>
<dbReference type="Gene3D" id="1.20.1600.10">
    <property type="entry name" value="Outer membrane efflux proteins (OEP)"/>
    <property type="match status" value="1"/>
</dbReference>
<protein>
    <recommendedName>
        <fullName evidence="5">TolC family type I secretion outer membrane protein</fullName>
    </recommendedName>
</protein>
<dbReference type="GO" id="GO:0015562">
    <property type="term" value="F:efflux transmembrane transporter activity"/>
    <property type="evidence" value="ECO:0007669"/>
    <property type="project" value="InterPro"/>
</dbReference>
<evidence type="ECO:0000256" key="2">
    <source>
        <dbReference type="SAM" id="Coils"/>
    </source>
</evidence>
<dbReference type="PATRIC" id="fig|1094558.3.peg.1961"/>
<evidence type="ECO:0008006" key="5">
    <source>
        <dbReference type="Google" id="ProtNLM"/>
    </source>
</evidence>
<dbReference type="OrthoDB" id="314748at2"/>
<dbReference type="PANTHER" id="PTHR30203:SF30">
    <property type="entry name" value="OUTER MEMBRANE PROTEIN-RELATED"/>
    <property type="match status" value="1"/>
</dbReference>
<dbReference type="SUPFAM" id="SSF56954">
    <property type="entry name" value="Outer membrane efflux proteins (OEP)"/>
    <property type="match status" value="1"/>
</dbReference>
<dbReference type="EMBL" id="AIMB01000008">
    <property type="protein sequence ID" value="EJF89276.1"/>
    <property type="molecule type" value="Genomic_DNA"/>
</dbReference>
<comment type="caution">
    <text evidence="3">The sequence shown here is derived from an EMBL/GenBank/DDBJ whole genome shotgun (WGS) entry which is preliminary data.</text>
</comment>
<dbReference type="eggNOG" id="COG1538">
    <property type="taxonomic scope" value="Bacteria"/>
</dbReference>
<dbReference type="InterPro" id="IPR003423">
    <property type="entry name" value="OMP_efflux"/>
</dbReference>
<comment type="similarity">
    <text evidence="1">Belongs to the outer membrane factor (OMF) (TC 1.B.17) family.</text>
</comment>
<dbReference type="PANTHER" id="PTHR30203">
    <property type="entry name" value="OUTER MEMBRANE CATION EFFLUX PROTEIN"/>
    <property type="match status" value="1"/>
</dbReference>
<evidence type="ECO:0000313" key="4">
    <source>
        <dbReference type="Proteomes" id="UP000008952"/>
    </source>
</evidence>
<evidence type="ECO:0000256" key="1">
    <source>
        <dbReference type="ARBA" id="ARBA00007613"/>
    </source>
</evidence>
<feature type="coiled-coil region" evidence="2">
    <location>
        <begin position="204"/>
        <end position="231"/>
    </location>
</feature>
<gene>
    <name evidence="3" type="ORF">ME5_01827</name>
</gene>
<keyword evidence="2" id="KW-0175">Coiled coil</keyword>
<keyword evidence="4" id="KW-1185">Reference proteome</keyword>
<dbReference type="InterPro" id="IPR010131">
    <property type="entry name" value="MdtP/NodT-like"/>
</dbReference>
<organism evidence="3 4">
    <name type="scientific">Bartonella tamiae Th239</name>
    <dbReference type="NCBI Taxonomy" id="1094558"/>
    <lineage>
        <taxon>Bacteria</taxon>
        <taxon>Pseudomonadati</taxon>
        <taxon>Pseudomonadota</taxon>
        <taxon>Alphaproteobacteria</taxon>
        <taxon>Hyphomicrobiales</taxon>
        <taxon>Bartonellaceae</taxon>
        <taxon>Bartonella</taxon>
    </lineage>
</organism>
<dbReference type="AlphaFoldDB" id="J0QTP0"/>
<name>J0QTP0_9HYPH</name>
<sequence>MTIFAKIKKHIFNTKKHNLSQVHLRFSSCIVFLLSATIISGCTPQKSRIVRHVPATQINGSGVNGTQENNTKKIRGQTKTVAIPGITLQNAVGVALARHPDIGRATAVVAQSNAQVAIEQSAWYPTLEYGVNPGYSRYGSNNTNNDNNDVNVTGTIGVNQLIYDFGRTSSRVGVARATYEKQQHLLNDTMEKVASEMASIFIELSGAQETIEAANREVAALTGTRDKISQRVRAGLSDVSDLNQADVAMQRAKADLLAAQTKYDVAAGRFAEMTGIRPQRVASLNDTTKFIENLRRSSDNIDDTPSVLAATAEVHAAEQRLNLAKANRFPSVSLGVSQSKASSNRNVANDSTFVGLQLSGRFSIGKREKYQIEASDAELRAAKQARDNDLMTTRTTLGSAETESSGAEARMSNAQEMIGLSLSSRDLYWQQYTLNKRPLTDVVNAERDTFIAESDFILAQTDRLTARIKAYTAVGQFVARIREGA</sequence>
<reference evidence="3 4" key="1">
    <citation type="submission" date="2012-03" db="EMBL/GenBank/DDBJ databases">
        <title>The Genome Sequence of Bartonella tamiae Th239.</title>
        <authorList>
            <consortium name="The Broad Institute Genome Sequencing Platform"/>
            <consortium name="The Broad Institute Genome Sequencing Center for Infectious Disease"/>
            <person name="Feldgarden M."/>
            <person name="Kirby J."/>
            <person name="Kosoy M."/>
            <person name="Birtles R."/>
            <person name="Probert W.S."/>
            <person name="Chiaraviglio L."/>
            <person name="Young S.K."/>
            <person name="Zeng Q."/>
            <person name="Gargeya S."/>
            <person name="Fitzgerald M."/>
            <person name="Haas B."/>
            <person name="Abouelleil A."/>
            <person name="Alvarado L."/>
            <person name="Arachchi H.M."/>
            <person name="Berlin A."/>
            <person name="Chapman S.B."/>
            <person name="Gearin G."/>
            <person name="Goldberg J."/>
            <person name="Griggs A."/>
            <person name="Gujja S."/>
            <person name="Hansen M."/>
            <person name="Heiman D."/>
            <person name="Howarth C."/>
            <person name="Larimer J."/>
            <person name="Lui A."/>
            <person name="MacDonald P.J.P."/>
            <person name="McCowen C."/>
            <person name="Montmayeur A."/>
            <person name="Murphy C."/>
            <person name="Neiman D."/>
            <person name="Pearson M."/>
            <person name="Priest M."/>
            <person name="Roberts A."/>
            <person name="Saif S."/>
            <person name="Shea T."/>
            <person name="Sisk P."/>
            <person name="Stolte C."/>
            <person name="Sykes S."/>
            <person name="Wortman J."/>
            <person name="Nusbaum C."/>
            <person name="Birren B."/>
        </authorList>
    </citation>
    <scope>NUCLEOTIDE SEQUENCE [LARGE SCALE GENOMIC DNA]</scope>
    <source>
        <strain evidence="3 4">Th239</strain>
    </source>
</reference>
<dbReference type="STRING" id="1094558.ME5_01827"/>
<dbReference type="HOGENOM" id="CLU_555139_0_0_5"/>
<dbReference type="Proteomes" id="UP000008952">
    <property type="component" value="Unassembled WGS sequence"/>
</dbReference>
<proteinExistence type="inferred from homology"/>
<dbReference type="Pfam" id="PF02321">
    <property type="entry name" value="OEP"/>
    <property type="match status" value="2"/>
</dbReference>
<evidence type="ECO:0000313" key="3">
    <source>
        <dbReference type="EMBL" id="EJF89276.1"/>
    </source>
</evidence>